<evidence type="ECO:0000313" key="1">
    <source>
        <dbReference type="EMBL" id="TNN35218.1"/>
    </source>
</evidence>
<reference evidence="1 2" key="1">
    <citation type="submission" date="2019-03" db="EMBL/GenBank/DDBJ databases">
        <title>First draft genome of Liparis tanakae, snailfish: a comprehensive survey of snailfish specific genes.</title>
        <authorList>
            <person name="Kim W."/>
            <person name="Song I."/>
            <person name="Jeong J.-H."/>
            <person name="Kim D."/>
            <person name="Kim S."/>
            <person name="Ryu S."/>
            <person name="Song J.Y."/>
            <person name="Lee S.K."/>
        </authorList>
    </citation>
    <scope>NUCLEOTIDE SEQUENCE [LARGE SCALE GENOMIC DNA]</scope>
    <source>
        <tissue evidence="1">Muscle</tissue>
    </source>
</reference>
<sequence>MAGSVEQTVKAHAVLFLGPRLFLEAAPSAPTLRPRRYLYKERVFFFAEFCRPGVKTSFPISERGRGGEGEREYCSRV</sequence>
<dbReference type="AlphaFoldDB" id="A0A4Z2F2D6"/>
<keyword evidence="2" id="KW-1185">Reference proteome</keyword>
<dbReference type="EMBL" id="SRLO01001808">
    <property type="protein sequence ID" value="TNN35218.1"/>
    <property type="molecule type" value="Genomic_DNA"/>
</dbReference>
<comment type="caution">
    <text evidence="1">The sequence shown here is derived from an EMBL/GenBank/DDBJ whole genome shotgun (WGS) entry which is preliminary data.</text>
</comment>
<name>A0A4Z2F2D6_9TELE</name>
<organism evidence="1 2">
    <name type="scientific">Liparis tanakae</name>
    <name type="common">Tanaka's snailfish</name>
    <dbReference type="NCBI Taxonomy" id="230148"/>
    <lineage>
        <taxon>Eukaryota</taxon>
        <taxon>Metazoa</taxon>
        <taxon>Chordata</taxon>
        <taxon>Craniata</taxon>
        <taxon>Vertebrata</taxon>
        <taxon>Euteleostomi</taxon>
        <taxon>Actinopterygii</taxon>
        <taxon>Neopterygii</taxon>
        <taxon>Teleostei</taxon>
        <taxon>Neoteleostei</taxon>
        <taxon>Acanthomorphata</taxon>
        <taxon>Eupercaria</taxon>
        <taxon>Perciformes</taxon>
        <taxon>Cottioidei</taxon>
        <taxon>Cottales</taxon>
        <taxon>Liparidae</taxon>
        <taxon>Liparis</taxon>
    </lineage>
</organism>
<proteinExistence type="predicted"/>
<gene>
    <name evidence="1" type="ORF">EYF80_054613</name>
</gene>
<evidence type="ECO:0000313" key="2">
    <source>
        <dbReference type="Proteomes" id="UP000314294"/>
    </source>
</evidence>
<protein>
    <submittedName>
        <fullName evidence="1">Uncharacterized protein</fullName>
    </submittedName>
</protein>
<dbReference type="Proteomes" id="UP000314294">
    <property type="component" value="Unassembled WGS sequence"/>
</dbReference>
<accession>A0A4Z2F2D6</accession>